<evidence type="ECO:0000313" key="2">
    <source>
        <dbReference type="Proteomes" id="UP000197619"/>
    </source>
</evidence>
<proteinExistence type="predicted"/>
<evidence type="ECO:0000313" key="1">
    <source>
        <dbReference type="EMBL" id="OWK52423.1"/>
    </source>
</evidence>
<name>A0A218UFB4_9PASE</name>
<accession>A0A218UFB4</accession>
<protein>
    <submittedName>
        <fullName evidence="1">Uncharacterized protein</fullName>
    </submittedName>
</protein>
<reference evidence="1 2" key="1">
    <citation type="submission" date="2017-05" db="EMBL/GenBank/DDBJ databases">
        <title>Genome of assembly of the Bengalese finch, Lonchura striata domestica.</title>
        <authorList>
            <person name="Colquitt B.M."/>
            <person name="Brainard M.S."/>
        </authorList>
    </citation>
    <scope>NUCLEOTIDE SEQUENCE [LARGE SCALE GENOMIC DNA]</scope>
    <source>
        <strain evidence="1">White83orange57</strain>
    </source>
</reference>
<organism evidence="1 2">
    <name type="scientific">Lonchura striata</name>
    <name type="common">white-rumped munia</name>
    <dbReference type="NCBI Taxonomy" id="40157"/>
    <lineage>
        <taxon>Eukaryota</taxon>
        <taxon>Metazoa</taxon>
        <taxon>Chordata</taxon>
        <taxon>Craniata</taxon>
        <taxon>Vertebrata</taxon>
        <taxon>Euteleostomi</taxon>
        <taxon>Archelosauria</taxon>
        <taxon>Archosauria</taxon>
        <taxon>Dinosauria</taxon>
        <taxon>Saurischia</taxon>
        <taxon>Theropoda</taxon>
        <taxon>Coelurosauria</taxon>
        <taxon>Aves</taxon>
        <taxon>Neognathae</taxon>
        <taxon>Neoaves</taxon>
        <taxon>Telluraves</taxon>
        <taxon>Australaves</taxon>
        <taxon>Passeriformes</taxon>
        <taxon>Passeroidea</taxon>
        <taxon>Estrildidae</taxon>
        <taxon>Estrildinae</taxon>
        <taxon>Lonchura</taxon>
    </lineage>
</organism>
<dbReference type="AlphaFoldDB" id="A0A218UFB4"/>
<dbReference type="EMBL" id="MUZQ01000348">
    <property type="protein sequence ID" value="OWK52423.1"/>
    <property type="molecule type" value="Genomic_DNA"/>
</dbReference>
<gene>
    <name evidence="1" type="ORF">RLOC_00011351</name>
</gene>
<comment type="caution">
    <text evidence="1">The sequence shown here is derived from an EMBL/GenBank/DDBJ whole genome shotgun (WGS) entry which is preliminary data.</text>
</comment>
<sequence>MSILPQSLVSGITPICFTHGMEEAMAGMALNKGIKLCGQRAFPLLCLREIGVLQTTNPSGKNVRMPELRDVGGRGGHCTLPLLPRHPKPVSAARNASSCQGLVTTQVSQPSSCPATCTHFFLSSWISAALLVPCPCCVPSSPVLPVPAPPCCSTSGSLCFPAA</sequence>
<keyword evidence="2" id="KW-1185">Reference proteome</keyword>
<dbReference type="Proteomes" id="UP000197619">
    <property type="component" value="Unassembled WGS sequence"/>
</dbReference>